<evidence type="ECO:0000313" key="14">
    <source>
        <dbReference type="EMBL" id="VYS58078.1"/>
    </source>
</evidence>
<dbReference type="InterPro" id="IPR017972">
    <property type="entry name" value="Cyt_P450_CS"/>
</dbReference>
<dbReference type="GO" id="GO:0005506">
    <property type="term" value="F:iron ion binding"/>
    <property type="evidence" value="ECO:0007669"/>
    <property type="project" value="InterPro"/>
</dbReference>
<feature type="binding site" description="axial binding residue" evidence="12">
    <location>
        <position position="375"/>
    </location>
    <ligand>
        <name>heme</name>
        <dbReference type="ChEBI" id="CHEBI:30413"/>
    </ligand>
    <ligandPart>
        <name>Fe</name>
        <dbReference type="ChEBI" id="CHEBI:18248"/>
    </ligandPart>
</feature>
<protein>
    <submittedName>
        <fullName evidence="14">Uncharacterized protein</fullName>
    </submittedName>
</protein>
<evidence type="ECO:0000256" key="10">
    <source>
        <dbReference type="ARBA" id="ARBA00023033"/>
    </source>
</evidence>
<dbReference type="InterPro" id="IPR001128">
    <property type="entry name" value="Cyt_P450"/>
</dbReference>
<comment type="cofactor">
    <cofactor evidence="1 12">
        <name>heme</name>
        <dbReference type="ChEBI" id="CHEBI:30413"/>
    </cofactor>
</comment>
<keyword evidence="11" id="KW-0472">Membrane</keyword>
<evidence type="ECO:0000256" key="1">
    <source>
        <dbReference type="ARBA" id="ARBA00001971"/>
    </source>
</evidence>
<evidence type="ECO:0000313" key="15">
    <source>
        <dbReference type="Proteomes" id="UP000426265"/>
    </source>
</evidence>
<dbReference type="InterPro" id="IPR051103">
    <property type="entry name" value="Plant_metabolite_P450s"/>
</dbReference>
<evidence type="ECO:0000256" key="2">
    <source>
        <dbReference type="ARBA" id="ARBA00004167"/>
    </source>
</evidence>
<keyword evidence="9 12" id="KW-0408">Iron</keyword>
<reference evidence="14 15" key="1">
    <citation type="submission" date="2019-11" db="EMBL/GenBank/DDBJ databases">
        <authorList>
            <person name="Jiao W.-B."/>
            <person name="Schneeberger K."/>
        </authorList>
    </citation>
    <scope>NUCLEOTIDE SEQUENCE [LARGE SCALE GENOMIC DNA]</scope>
    <source>
        <strain evidence="15">cv. An-1</strain>
    </source>
</reference>
<name>A0A654FAF5_ARATH</name>
<dbReference type="GO" id="GO:0016020">
    <property type="term" value="C:membrane"/>
    <property type="evidence" value="ECO:0007669"/>
    <property type="project" value="UniProtKB-SubCell"/>
</dbReference>
<dbReference type="PROSITE" id="PS00086">
    <property type="entry name" value="CYTOCHROME_P450"/>
    <property type="match status" value="1"/>
</dbReference>
<dbReference type="PRINTS" id="PR00385">
    <property type="entry name" value="P450"/>
</dbReference>
<dbReference type="AlphaFoldDB" id="A0A654FAF5"/>
<dbReference type="SUPFAM" id="SSF48264">
    <property type="entry name" value="Cytochrome P450"/>
    <property type="match status" value="1"/>
</dbReference>
<keyword evidence="5" id="KW-0812">Transmembrane</keyword>
<comment type="subcellular location">
    <subcellularLocation>
        <location evidence="2">Membrane</location>
        <topology evidence="2">Single-pass membrane protein</topology>
    </subcellularLocation>
</comment>
<dbReference type="CDD" id="cd20655">
    <property type="entry name" value="CYP93"/>
    <property type="match status" value="1"/>
</dbReference>
<dbReference type="GO" id="GO:0016705">
    <property type="term" value="F:oxidoreductase activity, acting on paired donors, with incorporation or reduction of molecular oxygen"/>
    <property type="evidence" value="ECO:0007669"/>
    <property type="project" value="InterPro"/>
</dbReference>
<dbReference type="Gene3D" id="1.10.630.10">
    <property type="entry name" value="Cytochrome P450"/>
    <property type="match status" value="1"/>
</dbReference>
<evidence type="ECO:0000256" key="3">
    <source>
        <dbReference type="ARBA" id="ARBA00010617"/>
    </source>
</evidence>
<dbReference type="EMBL" id="CACRSJ010000106">
    <property type="protein sequence ID" value="VYS58078.1"/>
    <property type="molecule type" value="Genomic_DNA"/>
</dbReference>
<dbReference type="PANTHER" id="PTHR24298">
    <property type="entry name" value="FLAVONOID 3'-MONOOXYGENASE-RELATED"/>
    <property type="match status" value="1"/>
</dbReference>
<keyword evidence="10 13" id="KW-0503">Monooxygenase</keyword>
<comment type="similarity">
    <text evidence="3 13">Belongs to the cytochrome P450 family.</text>
</comment>
<evidence type="ECO:0000256" key="13">
    <source>
        <dbReference type="RuleBase" id="RU000461"/>
    </source>
</evidence>
<dbReference type="GO" id="GO:0020037">
    <property type="term" value="F:heme binding"/>
    <property type="evidence" value="ECO:0007669"/>
    <property type="project" value="InterPro"/>
</dbReference>
<evidence type="ECO:0000256" key="4">
    <source>
        <dbReference type="ARBA" id="ARBA00022617"/>
    </source>
</evidence>
<dbReference type="InterPro" id="IPR002401">
    <property type="entry name" value="Cyt_P450_E_grp-I"/>
</dbReference>
<dbReference type="InterPro" id="IPR036396">
    <property type="entry name" value="Cyt_P450_sf"/>
</dbReference>
<keyword evidence="7" id="KW-1133">Transmembrane helix</keyword>
<keyword evidence="6 12" id="KW-0479">Metal-binding</keyword>
<keyword evidence="8 13" id="KW-0560">Oxidoreductase</keyword>
<evidence type="ECO:0000256" key="9">
    <source>
        <dbReference type="ARBA" id="ARBA00023004"/>
    </source>
</evidence>
<dbReference type="GO" id="GO:0004497">
    <property type="term" value="F:monooxygenase activity"/>
    <property type="evidence" value="ECO:0007669"/>
    <property type="project" value="UniProtKB-KW"/>
</dbReference>
<evidence type="ECO:0000256" key="8">
    <source>
        <dbReference type="ARBA" id="ARBA00023002"/>
    </source>
</evidence>
<dbReference type="FunFam" id="1.10.630.10:FF:000019">
    <property type="entry name" value="Cytochrome P450 family protein"/>
    <property type="match status" value="1"/>
</dbReference>
<dbReference type="Proteomes" id="UP000426265">
    <property type="component" value="Unassembled WGS sequence"/>
</dbReference>
<dbReference type="PANTHER" id="PTHR24298:SF475">
    <property type="entry name" value="CYTOCHROME P450 705A5-RELATED"/>
    <property type="match status" value="1"/>
</dbReference>
<dbReference type="ExpressionAtlas" id="A0A654FAF5">
    <property type="expression patterns" value="baseline and differential"/>
</dbReference>
<proteinExistence type="inferred from homology"/>
<gene>
    <name evidence="14" type="ORF">AN1_LOCUS13525</name>
</gene>
<evidence type="ECO:0000256" key="12">
    <source>
        <dbReference type="PIRSR" id="PIRSR602401-1"/>
    </source>
</evidence>
<accession>A0A654FAF5</accession>
<evidence type="ECO:0000256" key="11">
    <source>
        <dbReference type="ARBA" id="ARBA00023136"/>
    </source>
</evidence>
<keyword evidence="4 12" id="KW-0349">Heme</keyword>
<dbReference type="Pfam" id="PF00067">
    <property type="entry name" value="p450"/>
    <property type="match status" value="1"/>
</dbReference>
<evidence type="ECO:0000256" key="7">
    <source>
        <dbReference type="ARBA" id="ARBA00022989"/>
    </source>
</evidence>
<dbReference type="PRINTS" id="PR00463">
    <property type="entry name" value="EP450I"/>
</dbReference>
<evidence type="ECO:0000256" key="5">
    <source>
        <dbReference type="ARBA" id="ARBA00022692"/>
    </source>
</evidence>
<evidence type="ECO:0000256" key="6">
    <source>
        <dbReference type="ARBA" id="ARBA00022723"/>
    </source>
</evidence>
<sequence length="443" mass="50271">MAAMITVDFNSASVAYEIFRAQDVNVSSRGHPPVEESLWFGSSSFFFAPYGDYFKFMRKLIATKLLGPQALDRSRKIRADELDRFYRNLLDKAMKKESVEIGEEAAKLNNNIICKMIMGRSCSEKNGEAERVRGLVIESLALSPKIFLGMIFHKPLKKLGISLFQKDIKSVSPKFDELLEKFLVEHEEKMEEDHYKANDMMDLLLEAYGDENAEYKITRNHIKSLFVELLVAGTDTSALATQWTMAELINNPTILERLREEIESVVGNTRLIQETDLSNLPYLQSVVKEGLRLHPPASISVRMSQERCELGGFYIPEKTLLVVNTYAIMRDPNFWEDPEEFKPERFITSSRSEQEDEIREEVLKYIPFSAGRRGCPGSNLAYVSLGIAIGVMVQCFDWRIKGEKVNMSETAGTIMLAMAQPLKCTPVPRTLNLLPSSLHIPSS</sequence>
<organism evidence="14 15">
    <name type="scientific">Arabidopsis thaliana</name>
    <name type="common">Mouse-ear cress</name>
    <dbReference type="NCBI Taxonomy" id="3702"/>
    <lineage>
        <taxon>Eukaryota</taxon>
        <taxon>Viridiplantae</taxon>
        <taxon>Streptophyta</taxon>
        <taxon>Embryophyta</taxon>
        <taxon>Tracheophyta</taxon>
        <taxon>Spermatophyta</taxon>
        <taxon>Magnoliopsida</taxon>
        <taxon>eudicotyledons</taxon>
        <taxon>Gunneridae</taxon>
        <taxon>Pentapetalae</taxon>
        <taxon>rosids</taxon>
        <taxon>malvids</taxon>
        <taxon>Brassicales</taxon>
        <taxon>Brassicaceae</taxon>
        <taxon>Camelineae</taxon>
        <taxon>Arabidopsis</taxon>
    </lineage>
</organism>